<dbReference type="AlphaFoldDB" id="A0A9Q3GZ90"/>
<reference evidence="1" key="1">
    <citation type="submission" date="2021-03" db="EMBL/GenBank/DDBJ databases">
        <title>Draft genome sequence of rust myrtle Austropuccinia psidii MF-1, a brazilian biotype.</title>
        <authorList>
            <person name="Quecine M.C."/>
            <person name="Pachon D.M.R."/>
            <person name="Bonatelli M.L."/>
            <person name="Correr F.H."/>
            <person name="Franceschini L.M."/>
            <person name="Leite T.F."/>
            <person name="Margarido G.R.A."/>
            <person name="Almeida C.A."/>
            <person name="Ferrarezi J.A."/>
            <person name="Labate C.A."/>
        </authorList>
    </citation>
    <scope>NUCLEOTIDE SEQUENCE</scope>
    <source>
        <strain evidence="1">MF-1</strain>
    </source>
</reference>
<comment type="caution">
    <text evidence="1">The sequence shown here is derived from an EMBL/GenBank/DDBJ whole genome shotgun (WGS) entry which is preliminary data.</text>
</comment>
<keyword evidence="2" id="KW-1185">Reference proteome</keyword>
<accession>A0A9Q3GZ90</accession>
<dbReference type="Proteomes" id="UP000765509">
    <property type="component" value="Unassembled WGS sequence"/>
</dbReference>
<protein>
    <submittedName>
        <fullName evidence="1">Uncharacterized protein</fullName>
    </submittedName>
</protein>
<name>A0A9Q3GZ90_9BASI</name>
<gene>
    <name evidence="1" type="ORF">O181_024752</name>
</gene>
<dbReference type="OrthoDB" id="3250101at2759"/>
<evidence type="ECO:0000313" key="2">
    <source>
        <dbReference type="Proteomes" id="UP000765509"/>
    </source>
</evidence>
<evidence type="ECO:0000313" key="1">
    <source>
        <dbReference type="EMBL" id="MBW0485037.1"/>
    </source>
</evidence>
<sequence>MDLIHVQAAKMQTKPARGKGYSAGSYCITNIVIKNKEENLNLESGAFCTCAGKNYLYKFYTNWQEQLIPIEGIKRSSASQNMHPMGIIEGEMLFPHPEGSIRPKV</sequence>
<dbReference type="EMBL" id="AVOT02007977">
    <property type="protein sequence ID" value="MBW0485037.1"/>
    <property type="molecule type" value="Genomic_DNA"/>
</dbReference>
<proteinExistence type="predicted"/>
<organism evidence="1 2">
    <name type="scientific">Austropuccinia psidii MF-1</name>
    <dbReference type="NCBI Taxonomy" id="1389203"/>
    <lineage>
        <taxon>Eukaryota</taxon>
        <taxon>Fungi</taxon>
        <taxon>Dikarya</taxon>
        <taxon>Basidiomycota</taxon>
        <taxon>Pucciniomycotina</taxon>
        <taxon>Pucciniomycetes</taxon>
        <taxon>Pucciniales</taxon>
        <taxon>Sphaerophragmiaceae</taxon>
        <taxon>Austropuccinia</taxon>
    </lineage>
</organism>